<dbReference type="EMBL" id="SJPP01000001">
    <property type="protein sequence ID" value="TWU11622.1"/>
    <property type="molecule type" value="Genomic_DNA"/>
</dbReference>
<evidence type="ECO:0000313" key="2">
    <source>
        <dbReference type="Proteomes" id="UP000320735"/>
    </source>
</evidence>
<reference evidence="1 2" key="1">
    <citation type="submission" date="2019-02" db="EMBL/GenBank/DDBJ databases">
        <title>Deep-cultivation of Planctomycetes and their phenomic and genomic characterization uncovers novel biology.</title>
        <authorList>
            <person name="Wiegand S."/>
            <person name="Jogler M."/>
            <person name="Boedeker C."/>
            <person name="Pinto D."/>
            <person name="Vollmers J."/>
            <person name="Rivas-Marin E."/>
            <person name="Kohn T."/>
            <person name="Peeters S.H."/>
            <person name="Heuer A."/>
            <person name="Rast P."/>
            <person name="Oberbeckmann S."/>
            <person name="Bunk B."/>
            <person name="Jeske O."/>
            <person name="Meyerdierks A."/>
            <person name="Storesund J.E."/>
            <person name="Kallscheuer N."/>
            <person name="Luecker S."/>
            <person name="Lage O.M."/>
            <person name="Pohl T."/>
            <person name="Merkel B.J."/>
            <person name="Hornburger P."/>
            <person name="Mueller R.-W."/>
            <person name="Bruemmer F."/>
            <person name="Labrenz M."/>
            <person name="Spormann A.M."/>
            <person name="Op Den Camp H."/>
            <person name="Overmann J."/>
            <person name="Amann R."/>
            <person name="Jetten M.S.M."/>
            <person name="Mascher T."/>
            <person name="Medema M.H."/>
            <person name="Devos D.P."/>
            <person name="Kaster A.-K."/>
            <person name="Ovreas L."/>
            <person name="Rohde M."/>
            <person name="Galperin M.Y."/>
            <person name="Jogler C."/>
        </authorList>
    </citation>
    <scope>NUCLEOTIDE SEQUENCE [LARGE SCALE GENOMIC DNA]</scope>
    <source>
        <strain evidence="1 2">CA54</strain>
    </source>
</reference>
<comment type="caution">
    <text evidence="1">The sequence shown here is derived from an EMBL/GenBank/DDBJ whole genome shotgun (WGS) entry which is preliminary data.</text>
</comment>
<proteinExistence type="predicted"/>
<evidence type="ECO:0008006" key="3">
    <source>
        <dbReference type="Google" id="ProtNLM"/>
    </source>
</evidence>
<organism evidence="1 2">
    <name type="scientific">Symmachiella macrocystis</name>
    <dbReference type="NCBI Taxonomy" id="2527985"/>
    <lineage>
        <taxon>Bacteria</taxon>
        <taxon>Pseudomonadati</taxon>
        <taxon>Planctomycetota</taxon>
        <taxon>Planctomycetia</taxon>
        <taxon>Planctomycetales</taxon>
        <taxon>Planctomycetaceae</taxon>
        <taxon>Symmachiella</taxon>
    </lineage>
</organism>
<evidence type="ECO:0000313" key="1">
    <source>
        <dbReference type="EMBL" id="TWU11622.1"/>
    </source>
</evidence>
<keyword evidence="2" id="KW-1185">Reference proteome</keyword>
<dbReference type="AlphaFoldDB" id="A0A5C6BIU1"/>
<dbReference type="OrthoDB" id="1492814at2"/>
<protein>
    <recommendedName>
        <fullName evidence="3">Phytase-like domain-containing protein</fullName>
    </recommendedName>
</protein>
<accession>A0A5C6BIU1</accession>
<dbReference type="RefSeq" id="WP_146369206.1">
    <property type="nucleotide sequence ID" value="NZ_SJPP01000001.1"/>
</dbReference>
<gene>
    <name evidence="1" type="ORF">CA54_04300</name>
</gene>
<sequence>MSKKLELIREKKLHKLLPNSKKKKLEASGVYVADESTCYVVFDNFNKVGRVDLKLKSSKSNKLIHLLNVGTGFEDITYDPLSDRFYLIVEALEDKSHGGFRGLVSEYDGDFMFHRCSQLEPAFKKKNKGFEGVEHIRRGDAEYLVGLWEDTLGQDGNKGRGRLYLFPKASDGSWAKPRAINLPASAKFKDFAAIARRGNRVAVVSQKSKRLWLGEINETFSGFVKGTGTTYRFPKKCYGNVEGVSWLCDDRLVMVSDKKKKKQKKCCADKDQSIHIFRIPNG</sequence>
<name>A0A5C6BIU1_9PLAN</name>
<dbReference type="Proteomes" id="UP000320735">
    <property type="component" value="Unassembled WGS sequence"/>
</dbReference>